<dbReference type="Pfam" id="PF13561">
    <property type="entry name" value="adh_short_C2"/>
    <property type="match status" value="1"/>
</dbReference>
<dbReference type="SUPFAM" id="SSF51735">
    <property type="entry name" value="NAD(P)-binding Rossmann-fold domains"/>
    <property type="match status" value="1"/>
</dbReference>
<proteinExistence type="inferred from homology"/>
<evidence type="ECO:0000313" key="3">
    <source>
        <dbReference type="EMBL" id="GAA4183269.1"/>
    </source>
</evidence>
<dbReference type="Proteomes" id="UP001501251">
    <property type="component" value="Unassembled WGS sequence"/>
</dbReference>
<organism evidence="3 4">
    <name type="scientific">Streptosporangium oxazolinicum</name>
    <dbReference type="NCBI Taxonomy" id="909287"/>
    <lineage>
        <taxon>Bacteria</taxon>
        <taxon>Bacillati</taxon>
        <taxon>Actinomycetota</taxon>
        <taxon>Actinomycetes</taxon>
        <taxon>Streptosporangiales</taxon>
        <taxon>Streptosporangiaceae</taxon>
        <taxon>Streptosporangium</taxon>
    </lineage>
</organism>
<evidence type="ECO:0000256" key="2">
    <source>
        <dbReference type="ARBA" id="ARBA00023002"/>
    </source>
</evidence>
<comment type="similarity">
    <text evidence="1">Belongs to the short-chain dehydrogenases/reductases (SDR) family.</text>
</comment>
<keyword evidence="4" id="KW-1185">Reference proteome</keyword>
<comment type="caution">
    <text evidence="3">The sequence shown here is derived from an EMBL/GenBank/DDBJ whole genome shotgun (WGS) entry which is preliminary data.</text>
</comment>
<evidence type="ECO:0000313" key="4">
    <source>
        <dbReference type="Proteomes" id="UP001501251"/>
    </source>
</evidence>
<dbReference type="PRINTS" id="PR00080">
    <property type="entry name" value="SDRFAMILY"/>
</dbReference>
<protein>
    <submittedName>
        <fullName evidence="3">SDR family oxidoreductase</fullName>
    </submittedName>
</protein>
<dbReference type="PRINTS" id="PR00081">
    <property type="entry name" value="GDHRDH"/>
</dbReference>
<accession>A0ABP8AG32</accession>
<dbReference type="PANTHER" id="PTHR43639:SF1">
    <property type="entry name" value="SHORT-CHAIN DEHYDROGENASE_REDUCTASE FAMILY PROTEIN"/>
    <property type="match status" value="1"/>
</dbReference>
<dbReference type="PANTHER" id="PTHR43639">
    <property type="entry name" value="OXIDOREDUCTASE, SHORT-CHAIN DEHYDROGENASE/REDUCTASE FAMILY (AFU_ORTHOLOGUE AFUA_5G02870)"/>
    <property type="match status" value="1"/>
</dbReference>
<dbReference type="InterPro" id="IPR036291">
    <property type="entry name" value="NAD(P)-bd_dom_sf"/>
</dbReference>
<dbReference type="Gene3D" id="3.40.50.720">
    <property type="entry name" value="NAD(P)-binding Rossmann-like Domain"/>
    <property type="match status" value="1"/>
</dbReference>
<name>A0ABP8AG32_9ACTN</name>
<dbReference type="EMBL" id="BAABAQ010000001">
    <property type="protein sequence ID" value="GAA4183269.1"/>
    <property type="molecule type" value="Genomic_DNA"/>
</dbReference>
<sequence length="253" mass="26304">MSLNTIALITGGNRGLGRATALKLAEAGTDVIVTYRSNKDEAAEVVDAVTALGRRAVALELDTTAFDTFAAFAVAVRDALETTWERDTFDFLVNNAGVAAATPVGETTVEAFDLLVNVHFKGVFFLTQSLLPLLADGGRVVNLSTGLTRFVGEGWSVYASLKSAIETWSKYLAKELGGRGVSVNAVAPGPIATDFGGGAIRDNEQLREHLGSQAALGRVGVPEDIGAVIAALLAPGTGWITGQRIEASGGTLL</sequence>
<reference evidence="4" key="1">
    <citation type="journal article" date="2019" name="Int. J. Syst. Evol. Microbiol.">
        <title>The Global Catalogue of Microorganisms (GCM) 10K type strain sequencing project: providing services to taxonomists for standard genome sequencing and annotation.</title>
        <authorList>
            <consortium name="The Broad Institute Genomics Platform"/>
            <consortium name="The Broad Institute Genome Sequencing Center for Infectious Disease"/>
            <person name="Wu L."/>
            <person name="Ma J."/>
        </authorList>
    </citation>
    <scope>NUCLEOTIDE SEQUENCE [LARGE SCALE GENOMIC DNA]</scope>
    <source>
        <strain evidence="4">JCM 17388</strain>
    </source>
</reference>
<dbReference type="InterPro" id="IPR002347">
    <property type="entry name" value="SDR_fam"/>
</dbReference>
<evidence type="ECO:0000256" key="1">
    <source>
        <dbReference type="ARBA" id="ARBA00006484"/>
    </source>
</evidence>
<dbReference type="RefSeq" id="WP_344915460.1">
    <property type="nucleotide sequence ID" value="NZ_BAABAQ010000001.1"/>
</dbReference>
<gene>
    <name evidence="3" type="ORF">GCM10022252_10450</name>
</gene>
<keyword evidence="2" id="KW-0560">Oxidoreductase</keyword>